<dbReference type="GO" id="GO:0030527">
    <property type="term" value="F:structural constituent of chromatin"/>
    <property type="evidence" value="ECO:0007669"/>
    <property type="project" value="InterPro"/>
</dbReference>
<evidence type="ECO:0000256" key="9">
    <source>
        <dbReference type="ARBA" id="ARBA00023043"/>
    </source>
</evidence>
<evidence type="ECO:0000256" key="5">
    <source>
        <dbReference type="ARBA" id="ARBA00010343"/>
    </source>
</evidence>
<dbReference type="GO" id="GO:0000786">
    <property type="term" value="C:nucleosome"/>
    <property type="evidence" value="ECO:0007669"/>
    <property type="project" value="UniProtKB-KW"/>
</dbReference>
<keyword evidence="10" id="KW-0238">DNA-binding</keyword>
<dbReference type="GO" id="GO:0046982">
    <property type="term" value="F:protein heterodimerization activity"/>
    <property type="evidence" value="ECO:0007669"/>
    <property type="project" value="InterPro"/>
</dbReference>
<dbReference type="Gene3D" id="1.10.20.10">
    <property type="entry name" value="Histone, subunit A"/>
    <property type="match status" value="1"/>
</dbReference>
<keyword evidence="9 14" id="KW-0040">ANK repeat</keyword>
<dbReference type="FunFam" id="1.10.20.10:FF:000076">
    <property type="entry name" value="Histone H4"/>
    <property type="match status" value="1"/>
</dbReference>
<dbReference type="InterPro" id="IPR001951">
    <property type="entry name" value="Histone_H4"/>
</dbReference>
<evidence type="ECO:0000256" key="2">
    <source>
        <dbReference type="ARBA" id="ARBA00004123"/>
    </source>
</evidence>
<dbReference type="InterPro" id="IPR036770">
    <property type="entry name" value="Ankyrin_rpt-contain_sf"/>
</dbReference>
<evidence type="ECO:0000259" key="16">
    <source>
        <dbReference type="SMART" id="SM00803"/>
    </source>
</evidence>
<name>A0AAD8ZNN2_9TELE</name>
<evidence type="ECO:0000256" key="8">
    <source>
        <dbReference type="ARBA" id="ARBA00022934"/>
    </source>
</evidence>
<evidence type="ECO:0000256" key="10">
    <source>
        <dbReference type="ARBA" id="ARBA00023125"/>
    </source>
</evidence>
<keyword evidence="7" id="KW-0677">Repeat</keyword>
<evidence type="ECO:0000256" key="11">
    <source>
        <dbReference type="ARBA" id="ARBA00023242"/>
    </source>
</evidence>
<feature type="repeat" description="ANK" evidence="14">
    <location>
        <begin position="167"/>
        <end position="203"/>
    </location>
</feature>
<keyword evidence="8" id="KW-0164">Citrullination</keyword>
<dbReference type="CDD" id="cd22912">
    <property type="entry name" value="HFD_H4"/>
    <property type="match status" value="1"/>
</dbReference>
<keyword evidence="11" id="KW-0539">Nucleus</keyword>
<proteinExistence type="inferred from homology"/>
<dbReference type="AlphaFoldDB" id="A0AAD8ZNN2"/>
<dbReference type="PROSITE" id="PS50088">
    <property type="entry name" value="ANK_REPEAT"/>
    <property type="match status" value="2"/>
</dbReference>
<organism evidence="17 18">
    <name type="scientific">Electrophorus voltai</name>
    <dbReference type="NCBI Taxonomy" id="2609070"/>
    <lineage>
        <taxon>Eukaryota</taxon>
        <taxon>Metazoa</taxon>
        <taxon>Chordata</taxon>
        <taxon>Craniata</taxon>
        <taxon>Vertebrata</taxon>
        <taxon>Euteleostomi</taxon>
        <taxon>Actinopterygii</taxon>
        <taxon>Neopterygii</taxon>
        <taxon>Teleostei</taxon>
        <taxon>Ostariophysi</taxon>
        <taxon>Gymnotiformes</taxon>
        <taxon>Gymnotoidei</taxon>
        <taxon>Gymnotidae</taxon>
        <taxon>Electrophorus</taxon>
    </lineage>
</organism>
<evidence type="ECO:0000256" key="6">
    <source>
        <dbReference type="ARBA" id="ARBA00022454"/>
    </source>
</evidence>
<feature type="repeat" description="ANK" evidence="14">
    <location>
        <begin position="206"/>
        <end position="239"/>
    </location>
</feature>
<feature type="region of interest" description="Disordered" evidence="15">
    <location>
        <begin position="1"/>
        <end position="20"/>
    </location>
</feature>
<comment type="similarity">
    <text evidence="5">Belongs to the histone H3 family.</text>
</comment>
<protein>
    <recommendedName>
        <fullName evidence="16">TATA box binding protein associated factor (TAF) histone-like fold domain-containing protein</fullName>
    </recommendedName>
</protein>
<evidence type="ECO:0000256" key="1">
    <source>
        <dbReference type="ARBA" id="ARBA00002001"/>
    </source>
</evidence>
<dbReference type="GO" id="GO:0005634">
    <property type="term" value="C:nucleus"/>
    <property type="evidence" value="ECO:0007669"/>
    <property type="project" value="UniProtKB-SubCell"/>
</dbReference>
<gene>
    <name evidence="17" type="ORF">P4O66_004179</name>
</gene>
<evidence type="ECO:0000313" key="18">
    <source>
        <dbReference type="Proteomes" id="UP001239994"/>
    </source>
</evidence>
<dbReference type="Gene3D" id="1.25.40.20">
    <property type="entry name" value="Ankyrin repeat-containing domain"/>
    <property type="match status" value="1"/>
</dbReference>
<comment type="function">
    <text evidence="1">Core component of nucleosome. Nucleosomes wrap and compact DNA into chromatin, limiting DNA accessibility to the cellular machineries which require DNA as a template. Histones thereby play a central role in transcription regulation, DNA repair, DNA replication and chromosomal stability. DNA accessibility is regulated via a complex set of post-translational modifications of histones, also called histone code, and nucleosome remodeling.</text>
</comment>
<dbReference type="InterPro" id="IPR035425">
    <property type="entry name" value="CENP-T/H4_C"/>
</dbReference>
<evidence type="ECO:0000256" key="13">
    <source>
        <dbReference type="ARBA" id="ARBA00038122"/>
    </source>
</evidence>
<dbReference type="PROSITE" id="PS50297">
    <property type="entry name" value="ANK_REP_REGION"/>
    <property type="match status" value="1"/>
</dbReference>
<keyword evidence="12" id="KW-0544">Nucleosome core</keyword>
<feature type="domain" description="TATA box binding protein associated factor (TAF) histone-like fold" evidence="16">
    <location>
        <begin position="274"/>
        <end position="339"/>
    </location>
</feature>
<evidence type="ECO:0000256" key="7">
    <source>
        <dbReference type="ARBA" id="ARBA00022737"/>
    </source>
</evidence>
<dbReference type="SMART" id="SM00248">
    <property type="entry name" value="ANK"/>
    <property type="match status" value="2"/>
</dbReference>
<dbReference type="SMART" id="SM00417">
    <property type="entry name" value="H4"/>
    <property type="match status" value="1"/>
</dbReference>
<dbReference type="InterPro" id="IPR002110">
    <property type="entry name" value="Ankyrin_rpt"/>
</dbReference>
<dbReference type="InterPro" id="IPR004823">
    <property type="entry name" value="TAF_TATA-bd_Histone-like_dom"/>
</dbReference>
<comment type="subcellular location">
    <subcellularLocation>
        <location evidence="3">Chromosome</location>
    </subcellularLocation>
    <subcellularLocation>
        <location evidence="2">Nucleus</location>
    </subcellularLocation>
</comment>
<dbReference type="SMART" id="SM00803">
    <property type="entry name" value="TAF"/>
    <property type="match status" value="1"/>
</dbReference>
<evidence type="ECO:0000313" key="17">
    <source>
        <dbReference type="EMBL" id="KAK1802679.1"/>
    </source>
</evidence>
<dbReference type="SUPFAM" id="SSF47113">
    <property type="entry name" value="Histone-fold"/>
    <property type="match status" value="1"/>
</dbReference>
<dbReference type="InterPro" id="IPR000164">
    <property type="entry name" value="Histone_H3/CENP-A"/>
</dbReference>
<comment type="similarity">
    <text evidence="4">Belongs to the histone H4 family.</text>
</comment>
<evidence type="ECO:0000256" key="12">
    <source>
        <dbReference type="ARBA" id="ARBA00023269"/>
    </source>
</evidence>
<evidence type="ECO:0000256" key="15">
    <source>
        <dbReference type="SAM" id="MobiDB-lite"/>
    </source>
</evidence>
<comment type="caution">
    <text evidence="17">The sequence shown here is derived from an EMBL/GenBank/DDBJ whole genome shotgun (WGS) entry which is preliminary data.</text>
</comment>
<keyword evidence="18" id="KW-1185">Reference proteome</keyword>
<evidence type="ECO:0000256" key="14">
    <source>
        <dbReference type="PROSITE-ProRule" id="PRU00023"/>
    </source>
</evidence>
<keyword evidence="6" id="KW-0158">Chromosome</keyword>
<accession>A0AAD8ZNN2</accession>
<dbReference type="SUPFAM" id="SSF48403">
    <property type="entry name" value="Ankyrin repeat"/>
    <property type="match status" value="1"/>
</dbReference>
<sequence length="349" mass="38709">MARTKQTAHKSTGGKATRKQLATKAACKSAPTTGVIITGLIMGNLNFALRVNYIAEKVWQSDLESVKMAHERTERTAAACLIEVNDGYDLYRPAMSKQRHSMAPDSPALKRINKDTKPALDAKQSAIFALGPREHDWLVKCPAGQQDQICQLLLQDIKLAERRNFMSAFTALHWAAKQGNSEMMRKILLLSLQGGPEVDVNTKSFDGYTPLHIAAIHCHKSVLSVLVCDYGANCNMRDNSGKKPYRYLHKEASPKVKEMLGDPHAGDYKPSGQNGITKPAIRRLARRGGVKRISGLIYEETRGVLKVFLENVIRDAVTYTEHAKRKTVTAMDVVYALKRQGRTLYGFGG</sequence>
<reference evidence="17" key="1">
    <citation type="submission" date="2023-03" db="EMBL/GenBank/DDBJ databases">
        <title>Electrophorus voltai genome.</title>
        <authorList>
            <person name="Bian C."/>
        </authorList>
    </citation>
    <scope>NUCLEOTIDE SEQUENCE</scope>
    <source>
        <strain evidence="17">CB-2022</strain>
        <tissue evidence="17">Muscle</tissue>
    </source>
</reference>
<evidence type="ECO:0000256" key="3">
    <source>
        <dbReference type="ARBA" id="ARBA00004286"/>
    </source>
</evidence>
<evidence type="ECO:0000256" key="4">
    <source>
        <dbReference type="ARBA" id="ARBA00006564"/>
    </source>
</evidence>
<comment type="similarity">
    <text evidence="13">Belongs to the SOWAH family.</text>
</comment>
<dbReference type="Pfam" id="PF12796">
    <property type="entry name" value="Ank_2"/>
    <property type="match status" value="1"/>
</dbReference>
<dbReference type="Proteomes" id="UP001239994">
    <property type="component" value="Unassembled WGS sequence"/>
</dbReference>
<dbReference type="EMBL" id="JAROKS010000006">
    <property type="protein sequence ID" value="KAK1802679.1"/>
    <property type="molecule type" value="Genomic_DNA"/>
</dbReference>
<dbReference type="GO" id="GO:0003677">
    <property type="term" value="F:DNA binding"/>
    <property type="evidence" value="ECO:0007669"/>
    <property type="project" value="UniProtKB-KW"/>
</dbReference>
<dbReference type="PANTHER" id="PTHR14491">
    <property type="entry name" value="SOSONDOWAH, ISOFORM G"/>
    <property type="match status" value="1"/>
</dbReference>
<dbReference type="PRINTS" id="PR00622">
    <property type="entry name" value="HISTONEH3"/>
</dbReference>
<dbReference type="Pfam" id="PF15511">
    <property type="entry name" value="CENP-T_C"/>
    <property type="match status" value="1"/>
</dbReference>
<dbReference type="PANTHER" id="PTHR14491:SF2">
    <property type="entry name" value="ANKYRIN REPEAT DOMAIN-CONTAINING PROTEIN SOWAHA"/>
    <property type="match status" value="1"/>
</dbReference>
<dbReference type="InterPro" id="IPR009072">
    <property type="entry name" value="Histone-fold"/>
</dbReference>